<accession>A0ABR2M9H0</accession>
<dbReference type="Proteomes" id="UP001412067">
    <property type="component" value="Unassembled WGS sequence"/>
</dbReference>
<protein>
    <submittedName>
        <fullName evidence="1">Uncharacterized protein</fullName>
    </submittedName>
</protein>
<keyword evidence="2" id="KW-1185">Reference proteome</keyword>
<organism evidence="1 2">
    <name type="scientific">Platanthera guangdongensis</name>
    <dbReference type="NCBI Taxonomy" id="2320717"/>
    <lineage>
        <taxon>Eukaryota</taxon>
        <taxon>Viridiplantae</taxon>
        <taxon>Streptophyta</taxon>
        <taxon>Embryophyta</taxon>
        <taxon>Tracheophyta</taxon>
        <taxon>Spermatophyta</taxon>
        <taxon>Magnoliopsida</taxon>
        <taxon>Liliopsida</taxon>
        <taxon>Asparagales</taxon>
        <taxon>Orchidaceae</taxon>
        <taxon>Orchidoideae</taxon>
        <taxon>Orchideae</taxon>
        <taxon>Orchidinae</taxon>
        <taxon>Platanthera</taxon>
    </lineage>
</organism>
<evidence type="ECO:0000313" key="2">
    <source>
        <dbReference type="Proteomes" id="UP001412067"/>
    </source>
</evidence>
<name>A0ABR2M9H0_9ASPA</name>
<gene>
    <name evidence="1" type="ORF">KSP40_PGU012626</name>
</gene>
<proteinExistence type="predicted"/>
<comment type="caution">
    <text evidence="1">The sequence shown here is derived from an EMBL/GenBank/DDBJ whole genome shotgun (WGS) entry which is preliminary data.</text>
</comment>
<reference evidence="1 2" key="1">
    <citation type="journal article" date="2022" name="Nat. Plants">
        <title>Genomes of leafy and leafless Platanthera orchids illuminate the evolution of mycoheterotrophy.</title>
        <authorList>
            <person name="Li M.H."/>
            <person name="Liu K.W."/>
            <person name="Li Z."/>
            <person name="Lu H.C."/>
            <person name="Ye Q.L."/>
            <person name="Zhang D."/>
            <person name="Wang J.Y."/>
            <person name="Li Y.F."/>
            <person name="Zhong Z.M."/>
            <person name="Liu X."/>
            <person name="Yu X."/>
            <person name="Liu D.K."/>
            <person name="Tu X.D."/>
            <person name="Liu B."/>
            <person name="Hao Y."/>
            <person name="Liao X.Y."/>
            <person name="Jiang Y.T."/>
            <person name="Sun W.H."/>
            <person name="Chen J."/>
            <person name="Chen Y.Q."/>
            <person name="Ai Y."/>
            <person name="Zhai J.W."/>
            <person name="Wu S.S."/>
            <person name="Zhou Z."/>
            <person name="Hsiao Y.Y."/>
            <person name="Wu W.L."/>
            <person name="Chen Y.Y."/>
            <person name="Lin Y.F."/>
            <person name="Hsu J.L."/>
            <person name="Li C.Y."/>
            <person name="Wang Z.W."/>
            <person name="Zhao X."/>
            <person name="Zhong W.Y."/>
            <person name="Ma X.K."/>
            <person name="Ma L."/>
            <person name="Huang J."/>
            <person name="Chen G.Z."/>
            <person name="Huang M.Z."/>
            <person name="Huang L."/>
            <person name="Peng D.H."/>
            <person name="Luo Y.B."/>
            <person name="Zou S.Q."/>
            <person name="Chen S.P."/>
            <person name="Lan S."/>
            <person name="Tsai W.C."/>
            <person name="Van de Peer Y."/>
            <person name="Liu Z.J."/>
        </authorList>
    </citation>
    <scope>NUCLEOTIDE SEQUENCE [LARGE SCALE GENOMIC DNA]</scope>
    <source>
        <strain evidence="1">Lor288</strain>
    </source>
</reference>
<sequence>MSPEQLEIATERGAAAAVSAISRRRGFGFGQAERLFHTTQASLGVFFSLLSIPSPHLNTYIYIKSYTSIHPSSKSKIILTTHAY</sequence>
<dbReference type="EMBL" id="JBBWWR010000010">
    <property type="protein sequence ID" value="KAK8960547.1"/>
    <property type="molecule type" value="Genomic_DNA"/>
</dbReference>
<evidence type="ECO:0000313" key="1">
    <source>
        <dbReference type="EMBL" id="KAK8960547.1"/>
    </source>
</evidence>